<dbReference type="PROSITE" id="PS50811">
    <property type="entry name" value="WRKY"/>
    <property type="match status" value="1"/>
</dbReference>
<keyword evidence="9" id="KW-1185">Reference proteome</keyword>
<organism evidence="8 9">
    <name type="scientific">Panicum virgatum</name>
    <name type="common">Blackwell switchgrass</name>
    <dbReference type="NCBI Taxonomy" id="38727"/>
    <lineage>
        <taxon>Eukaryota</taxon>
        <taxon>Viridiplantae</taxon>
        <taxon>Streptophyta</taxon>
        <taxon>Embryophyta</taxon>
        <taxon>Tracheophyta</taxon>
        <taxon>Spermatophyta</taxon>
        <taxon>Magnoliopsida</taxon>
        <taxon>Liliopsida</taxon>
        <taxon>Poales</taxon>
        <taxon>Poaceae</taxon>
        <taxon>PACMAD clade</taxon>
        <taxon>Panicoideae</taxon>
        <taxon>Panicodae</taxon>
        <taxon>Paniceae</taxon>
        <taxon>Panicinae</taxon>
        <taxon>Panicum</taxon>
        <taxon>Panicum sect. Hiantes</taxon>
    </lineage>
</organism>
<keyword evidence="4" id="KW-0804">Transcription</keyword>
<feature type="region of interest" description="Disordered" evidence="6">
    <location>
        <begin position="83"/>
        <end position="115"/>
    </location>
</feature>
<dbReference type="Proteomes" id="UP000823388">
    <property type="component" value="Chromosome 4K"/>
</dbReference>
<accession>A0A8T0TVF4</accession>
<evidence type="ECO:0000256" key="1">
    <source>
        <dbReference type="ARBA" id="ARBA00004123"/>
    </source>
</evidence>
<dbReference type="GO" id="GO:0003700">
    <property type="term" value="F:DNA-binding transcription factor activity"/>
    <property type="evidence" value="ECO:0007669"/>
    <property type="project" value="InterPro"/>
</dbReference>
<dbReference type="EMBL" id="CM029043">
    <property type="protein sequence ID" value="KAG2611859.1"/>
    <property type="molecule type" value="Genomic_DNA"/>
</dbReference>
<dbReference type="Gene3D" id="2.20.25.80">
    <property type="entry name" value="WRKY domain"/>
    <property type="match status" value="1"/>
</dbReference>
<reference evidence="8" key="1">
    <citation type="submission" date="2020-05" db="EMBL/GenBank/DDBJ databases">
        <title>WGS assembly of Panicum virgatum.</title>
        <authorList>
            <person name="Lovell J.T."/>
            <person name="Jenkins J."/>
            <person name="Shu S."/>
            <person name="Juenger T.E."/>
            <person name="Schmutz J."/>
        </authorList>
    </citation>
    <scope>NUCLEOTIDE SEQUENCE</scope>
    <source>
        <strain evidence="8">AP13</strain>
    </source>
</reference>
<feature type="compositionally biased region" description="Polar residues" evidence="6">
    <location>
        <begin position="240"/>
        <end position="283"/>
    </location>
</feature>
<protein>
    <recommendedName>
        <fullName evidence="7">WRKY domain-containing protein</fullName>
    </recommendedName>
</protein>
<dbReference type="InterPro" id="IPR003657">
    <property type="entry name" value="WRKY_dom"/>
</dbReference>
<evidence type="ECO:0000256" key="5">
    <source>
        <dbReference type="ARBA" id="ARBA00023242"/>
    </source>
</evidence>
<evidence type="ECO:0000313" key="8">
    <source>
        <dbReference type="EMBL" id="KAG2611859.1"/>
    </source>
</evidence>
<feature type="domain" description="WRKY" evidence="7">
    <location>
        <begin position="174"/>
        <end position="234"/>
    </location>
</feature>
<dbReference type="InterPro" id="IPR036576">
    <property type="entry name" value="WRKY_dom_sf"/>
</dbReference>
<evidence type="ECO:0000256" key="2">
    <source>
        <dbReference type="ARBA" id="ARBA00023015"/>
    </source>
</evidence>
<keyword evidence="5" id="KW-0539">Nucleus</keyword>
<dbReference type="Pfam" id="PF03106">
    <property type="entry name" value="WRKY"/>
    <property type="match status" value="1"/>
</dbReference>
<dbReference type="InterPro" id="IPR044810">
    <property type="entry name" value="WRKY_plant"/>
</dbReference>
<keyword evidence="2" id="KW-0805">Transcription regulation</keyword>
<keyword evidence="3" id="KW-0238">DNA-binding</keyword>
<name>A0A8T0TVF4_PANVG</name>
<dbReference type="PANTHER" id="PTHR32096">
    <property type="entry name" value="WRKY TRANSCRIPTION FACTOR 30-RELATED-RELATED"/>
    <property type="match status" value="1"/>
</dbReference>
<dbReference type="SMART" id="SM00774">
    <property type="entry name" value="WRKY"/>
    <property type="match status" value="1"/>
</dbReference>
<proteinExistence type="predicted"/>
<evidence type="ECO:0000256" key="4">
    <source>
        <dbReference type="ARBA" id="ARBA00023163"/>
    </source>
</evidence>
<evidence type="ECO:0000313" key="9">
    <source>
        <dbReference type="Proteomes" id="UP000823388"/>
    </source>
</evidence>
<feature type="compositionally biased region" description="Pro residues" evidence="6">
    <location>
        <begin position="84"/>
        <end position="101"/>
    </location>
</feature>
<dbReference type="SUPFAM" id="SSF118290">
    <property type="entry name" value="WRKY DNA-binding domain"/>
    <property type="match status" value="1"/>
</dbReference>
<evidence type="ECO:0000259" key="7">
    <source>
        <dbReference type="PROSITE" id="PS50811"/>
    </source>
</evidence>
<feature type="region of interest" description="Disordered" evidence="6">
    <location>
        <begin position="224"/>
        <end position="311"/>
    </location>
</feature>
<feature type="region of interest" description="Disordered" evidence="6">
    <location>
        <begin position="377"/>
        <end position="419"/>
    </location>
</feature>
<feature type="region of interest" description="Disordered" evidence="6">
    <location>
        <begin position="35"/>
        <end position="58"/>
    </location>
</feature>
<sequence>MEGDLPWCFGSSSNNWDLHAMVRFACGGGGRVTPAPNSDESFLSGLPPQPQQQMDTAASWQPLPADPALEDLCLQALLAAAPKPETPQPASPRNETPPKPPTSYRNAGGPTRSRRKYVSAVKLITSIVDDFLAKCTSSSAHLIAGSIWILFCRKKKSQVSKEVTRVPAGAPSPDPCAWRKYGQKPIKGSPYPRGYYRCSTDNDCKARKQVERCRDDPATLIVTYTGGDHSHPVPLHRNSLAGTTRNKAQPPASTSPGEEPPQLQQQVAPTASSADTKQRQGSPSAPAGMFPATPLHCPRPRAGVEREEEDEAEAVAASLLLQDAEMEGEDDVLQFLKPAAGPDDGTVCKDTMLFPEPNEADPGGGCWVDDVKLSPLSNHEPQQNVHEHWRGEIPSHGPSAVGGSCSDTGSEQLGAWAWA</sequence>
<dbReference type="AlphaFoldDB" id="A0A8T0TVF4"/>
<gene>
    <name evidence="8" type="ORF">PVAP13_4KG238935</name>
</gene>
<evidence type="ECO:0000256" key="3">
    <source>
        <dbReference type="ARBA" id="ARBA00023125"/>
    </source>
</evidence>
<comment type="caution">
    <text evidence="8">The sequence shown here is derived from an EMBL/GenBank/DDBJ whole genome shotgun (WGS) entry which is preliminary data.</text>
</comment>
<dbReference type="GO" id="GO:0005634">
    <property type="term" value="C:nucleus"/>
    <property type="evidence" value="ECO:0007669"/>
    <property type="project" value="UniProtKB-SubCell"/>
</dbReference>
<dbReference type="PANTHER" id="PTHR32096:SF57">
    <property type="entry name" value="WRKY DNA-BINDING DOMAIN SUPERFAMILY PROTEIN-RELATED"/>
    <property type="match status" value="1"/>
</dbReference>
<dbReference type="GO" id="GO:0000976">
    <property type="term" value="F:transcription cis-regulatory region binding"/>
    <property type="evidence" value="ECO:0007669"/>
    <property type="project" value="TreeGrafter"/>
</dbReference>
<comment type="subcellular location">
    <subcellularLocation>
        <location evidence="1">Nucleus</location>
    </subcellularLocation>
</comment>
<evidence type="ECO:0000256" key="6">
    <source>
        <dbReference type="SAM" id="MobiDB-lite"/>
    </source>
</evidence>